<dbReference type="EMBL" id="CP014518">
    <property type="protein sequence ID" value="AMM33435.1"/>
    <property type="molecule type" value="Genomic_DNA"/>
</dbReference>
<evidence type="ECO:0000256" key="6">
    <source>
        <dbReference type="PIRSR" id="PIRSR000097-3"/>
    </source>
</evidence>
<evidence type="ECO:0000256" key="4">
    <source>
        <dbReference type="PIRSR" id="PIRSR000097-1"/>
    </source>
</evidence>
<dbReference type="GO" id="GO:0016616">
    <property type="term" value="F:oxidoreductase activity, acting on the CH-OH group of donors, NAD or NADP as acceptor"/>
    <property type="evidence" value="ECO:0007669"/>
    <property type="project" value="UniProtKB-ARBA"/>
</dbReference>
<keyword evidence="3" id="KW-0560">Oxidoreductase</keyword>
<dbReference type="OrthoDB" id="9804790at2"/>
<accession>A0A127A466</accession>
<evidence type="ECO:0000256" key="3">
    <source>
        <dbReference type="ARBA" id="ARBA00023002"/>
    </source>
</evidence>
<evidence type="ECO:0000313" key="8">
    <source>
        <dbReference type="EMBL" id="AMM33435.1"/>
    </source>
</evidence>
<evidence type="ECO:0000313" key="9">
    <source>
        <dbReference type="Proteomes" id="UP000070134"/>
    </source>
</evidence>
<keyword evidence="2" id="KW-0521">NADP</keyword>
<name>A0A127A466_9MICC</name>
<dbReference type="PRINTS" id="PR00069">
    <property type="entry name" value="ALDKETRDTASE"/>
</dbReference>
<dbReference type="Proteomes" id="UP000070134">
    <property type="component" value="Chromosome"/>
</dbReference>
<dbReference type="RefSeq" id="WP_066499062.1">
    <property type="nucleotide sequence ID" value="NZ_BJMO01000005.1"/>
</dbReference>
<evidence type="ECO:0000259" key="7">
    <source>
        <dbReference type="Pfam" id="PF00248"/>
    </source>
</evidence>
<dbReference type="PIRSF" id="PIRSF000097">
    <property type="entry name" value="AKR"/>
    <property type="match status" value="1"/>
</dbReference>
<dbReference type="Pfam" id="PF00248">
    <property type="entry name" value="Aldo_ket_red"/>
    <property type="match status" value="1"/>
</dbReference>
<sequence length="276" mass="30160">MDTAPLITLPSGHSIPQIGLGTWPLDDAQAAEVVATALELGYRHIDTAENYGNEAGVGEGIRRSGLDRRDVFITTKFNREWHSVDGVRTAWENAVRKLGVDYLDLFLIHWPNPDQDTYVQAWEGLIRLRAEGKVRSIGTSNFFPGHLQRLIDATGVAPDVDQLQISPYWVKHEARAFNLGHGTVTESYTPIGRGQELLAEEAVVSAARAHGVTPAQAVLRWHTQHGLVAIPKSAHPERLAANLDVFGFDLTGEELAALDALDGRGPEAADPETFGH</sequence>
<feature type="active site" description="Proton donor" evidence="4">
    <location>
        <position position="51"/>
    </location>
</feature>
<feature type="domain" description="NADP-dependent oxidoreductase" evidence="7">
    <location>
        <begin position="18"/>
        <end position="261"/>
    </location>
</feature>
<protein>
    <submittedName>
        <fullName evidence="8">Aldo/keto reductase</fullName>
    </submittedName>
</protein>
<dbReference type="PANTHER" id="PTHR43827:SF3">
    <property type="entry name" value="NADP-DEPENDENT OXIDOREDUCTASE DOMAIN-CONTAINING PROTEIN"/>
    <property type="match status" value="1"/>
</dbReference>
<dbReference type="PROSITE" id="PS00798">
    <property type="entry name" value="ALDOKETO_REDUCTASE_1"/>
    <property type="match status" value="1"/>
</dbReference>
<dbReference type="PATRIC" id="fig|37927.3.peg.2847"/>
<dbReference type="InterPro" id="IPR018170">
    <property type="entry name" value="Aldo/ket_reductase_CS"/>
</dbReference>
<keyword evidence="9" id="KW-1185">Reference proteome</keyword>
<evidence type="ECO:0000256" key="1">
    <source>
        <dbReference type="ARBA" id="ARBA00007905"/>
    </source>
</evidence>
<proteinExistence type="inferred from homology"/>
<evidence type="ECO:0000256" key="2">
    <source>
        <dbReference type="ARBA" id="ARBA00022857"/>
    </source>
</evidence>
<reference evidence="8 9" key="1">
    <citation type="submission" date="2016-02" db="EMBL/GenBank/DDBJ databases">
        <title>Complete genome of Sinomonas atrocyanea KCTC 3377.</title>
        <authorList>
            <person name="Kim K.M."/>
        </authorList>
    </citation>
    <scope>NUCLEOTIDE SEQUENCE [LARGE SCALE GENOMIC DNA]</scope>
    <source>
        <strain evidence="8 9">KCTC 3377</strain>
    </source>
</reference>
<dbReference type="Gene3D" id="3.20.20.100">
    <property type="entry name" value="NADP-dependent oxidoreductase domain"/>
    <property type="match status" value="1"/>
</dbReference>
<dbReference type="InterPro" id="IPR020471">
    <property type="entry name" value="AKR"/>
</dbReference>
<dbReference type="PANTHER" id="PTHR43827">
    <property type="entry name" value="2,5-DIKETO-D-GLUCONIC ACID REDUCTASE"/>
    <property type="match status" value="1"/>
</dbReference>
<feature type="binding site" evidence="5">
    <location>
        <position position="109"/>
    </location>
    <ligand>
        <name>substrate</name>
    </ligand>
</feature>
<dbReference type="InterPro" id="IPR023210">
    <property type="entry name" value="NADP_OxRdtase_dom"/>
</dbReference>
<dbReference type="AlphaFoldDB" id="A0A127A466"/>
<dbReference type="FunFam" id="3.20.20.100:FF:000002">
    <property type="entry name" value="2,5-diketo-D-gluconic acid reductase A"/>
    <property type="match status" value="1"/>
</dbReference>
<dbReference type="PROSITE" id="PS00063">
    <property type="entry name" value="ALDOKETO_REDUCTASE_3"/>
    <property type="match status" value="1"/>
</dbReference>
<evidence type="ECO:0000256" key="5">
    <source>
        <dbReference type="PIRSR" id="PIRSR000097-2"/>
    </source>
</evidence>
<gene>
    <name evidence="8" type="ORF">SA2016_2770</name>
</gene>
<dbReference type="KEGG" id="satk:SA2016_2770"/>
<feature type="site" description="Lowers pKa of active site Tyr" evidence="6">
    <location>
        <position position="76"/>
    </location>
</feature>
<organism evidence="8 9">
    <name type="scientific">Sinomonas atrocyanea</name>
    <dbReference type="NCBI Taxonomy" id="37927"/>
    <lineage>
        <taxon>Bacteria</taxon>
        <taxon>Bacillati</taxon>
        <taxon>Actinomycetota</taxon>
        <taxon>Actinomycetes</taxon>
        <taxon>Micrococcales</taxon>
        <taxon>Micrococcaceae</taxon>
        <taxon>Sinomonas</taxon>
    </lineage>
</organism>
<dbReference type="InterPro" id="IPR036812">
    <property type="entry name" value="NAD(P)_OxRdtase_dom_sf"/>
</dbReference>
<dbReference type="STRING" id="37927.SA2016_2770"/>
<dbReference type="SUPFAM" id="SSF51430">
    <property type="entry name" value="NAD(P)-linked oxidoreductase"/>
    <property type="match status" value="1"/>
</dbReference>
<comment type="similarity">
    <text evidence="1">Belongs to the aldo/keto reductase family.</text>
</comment>